<evidence type="ECO:0000313" key="3">
    <source>
        <dbReference type="EMBL" id="CAD8648609.1"/>
    </source>
</evidence>
<dbReference type="InterPro" id="IPR008537">
    <property type="entry name" value="DUF819"/>
</dbReference>
<feature type="transmembrane region" description="Helical" evidence="2">
    <location>
        <begin position="339"/>
        <end position="356"/>
    </location>
</feature>
<dbReference type="PANTHER" id="PTHR34289:SF8">
    <property type="entry name" value="DUF819 DOMAIN-CONTAINING PROTEIN"/>
    <property type="match status" value="1"/>
</dbReference>
<dbReference type="Pfam" id="PF05684">
    <property type="entry name" value="DUF819"/>
    <property type="match status" value="1"/>
</dbReference>
<dbReference type="EMBL" id="HBFA01001354">
    <property type="protein sequence ID" value="CAD8648609.1"/>
    <property type="molecule type" value="Transcribed_RNA"/>
</dbReference>
<evidence type="ECO:0008006" key="4">
    <source>
        <dbReference type="Google" id="ProtNLM"/>
    </source>
</evidence>
<feature type="transmembrane region" description="Helical" evidence="2">
    <location>
        <begin position="198"/>
        <end position="220"/>
    </location>
</feature>
<name>A0A7S0QRH0_9CHLO</name>
<feature type="transmembrane region" description="Helical" evidence="2">
    <location>
        <begin position="478"/>
        <end position="501"/>
    </location>
</feature>
<feature type="region of interest" description="Disordered" evidence="1">
    <location>
        <begin position="303"/>
        <end position="334"/>
    </location>
</feature>
<organism evidence="3">
    <name type="scientific">Pyramimonas obovata</name>
    <dbReference type="NCBI Taxonomy" id="1411642"/>
    <lineage>
        <taxon>Eukaryota</taxon>
        <taxon>Viridiplantae</taxon>
        <taxon>Chlorophyta</taxon>
        <taxon>Pyramimonadophyceae</taxon>
        <taxon>Pyramimonadales</taxon>
        <taxon>Pyramimonadaceae</taxon>
        <taxon>Pyramimonas</taxon>
        <taxon>Pyramimonas incertae sedis</taxon>
    </lineage>
</organism>
<feature type="compositionally biased region" description="Low complexity" evidence="1">
    <location>
        <begin position="306"/>
        <end position="317"/>
    </location>
</feature>
<feature type="transmembrane region" description="Helical" evidence="2">
    <location>
        <begin position="260"/>
        <end position="284"/>
    </location>
</feature>
<evidence type="ECO:0000256" key="1">
    <source>
        <dbReference type="SAM" id="MobiDB-lite"/>
    </source>
</evidence>
<reference evidence="3" key="1">
    <citation type="submission" date="2021-01" db="EMBL/GenBank/DDBJ databases">
        <authorList>
            <person name="Corre E."/>
            <person name="Pelletier E."/>
            <person name="Niang G."/>
            <person name="Scheremetjew M."/>
            <person name="Finn R."/>
            <person name="Kale V."/>
            <person name="Holt S."/>
            <person name="Cochrane G."/>
            <person name="Meng A."/>
            <person name="Brown T."/>
            <person name="Cohen L."/>
        </authorList>
    </citation>
    <scope>NUCLEOTIDE SEQUENCE</scope>
    <source>
        <strain evidence="3">CCMP722</strain>
    </source>
</reference>
<protein>
    <recommendedName>
        <fullName evidence="4">DUF819 domain-containing protein</fullName>
    </recommendedName>
</protein>
<keyword evidence="2" id="KW-1133">Transmembrane helix</keyword>
<feature type="transmembrane region" description="Helical" evidence="2">
    <location>
        <begin position="390"/>
        <end position="412"/>
    </location>
</feature>
<sequence length="503" mass="52074">MKSSPLARVPRINAIHARVPGRRIPQSVPATQSDSRNRHTIHHALLPSQVGVRQELFRSHDRASRVDPLSARTKPHARGHTVVCHAASLGSCVGEVASVSTASGISLPLVAATDTWGIWFVLLCAASFGKWAERTPVGKALSGPVCAMLFTAVLANLGVIPPAGPNVNGIQGMLVRVATPMLLYSANMRRIFSETGRMMTIFLIAVVATVAGGLLGFQVVSGTIHTMGALAGLQGAGVGEQGWKLAAALVAKNIGGGMSYVAVASTLSVAPALIAVGLTIDYLFKLMYFPLLSALGDRHVERESSGAEAPAPAASISETKDAPPASPAPMSSEDPVKDTAYALMLSVGIMVLSMKISLPNSIPIATAITVAVATAFPEKVERLRGAGGTLGTLFLYLFAGTAGMGSGSLATALKFTPVYVFLAILYAVHLGLLLAARRVFKLDLSEVLVASNACIGAPPTAAALAVGKGWKHLVVPGFLVGVFGNAFGTFVGLWAGTSVFAKM</sequence>
<proteinExistence type="predicted"/>
<keyword evidence="2" id="KW-0812">Transmembrane</keyword>
<keyword evidence="2" id="KW-0472">Membrane</keyword>
<dbReference type="AlphaFoldDB" id="A0A7S0QRH0"/>
<accession>A0A7S0QRH0</accession>
<gene>
    <name evidence="3" type="ORF">POBO1169_LOCUS649</name>
</gene>
<dbReference type="PANTHER" id="PTHR34289">
    <property type="entry name" value="PROTEIN, PUTATIVE (DUF819)-RELATED"/>
    <property type="match status" value="1"/>
</dbReference>
<evidence type="ECO:0000256" key="2">
    <source>
        <dbReference type="SAM" id="Phobius"/>
    </source>
</evidence>
<feature type="transmembrane region" description="Helical" evidence="2">
    <location>
        <begin position="418"/>
        <end position="435"/>
    </location>
</feature>